<proteinExistence type="predicted"/>
<dbReference type="RefSeq" id="WP_179547266.1">
    <property type="nucleotide sequence ID" value="NZ_BSEW01000001.1"/>
</dbReference>
<evidence type="ECO:0000259" key="3">
    <source>
        <dbReference type="Pfam" id="PF10708"/>
    </source>
</evidence>
<dbReference type="AlphaFoldDB" id="A0A852SML3"/>
<gene>
    <name evidence="4" type="ORF">BJ984_001209</name>
</gene>
<evidence type="ECO:0000313" key="4">
    <source>
        <dbReference type="EMBL" id="NYD70051.1"/>
    </source>
</evidence>
<reference evidence="4 5" key="1">
    <citation type="submission" date="2020-07" db="EMBL/GenBank/DDBJ databases">
        <title>Sequencing the genomes of 1000 actinobacteria strains.</title>
        <authorList>
            <person name="Klenk H.-P."/>
        </authorList>
    </citation>
    <scope>NUCLEOTIDE SEQUENCE [LARGE SCALE GENOMIC DNA]</scope>
    <source>
        <strain evidence="4 5">DSM 26474</strain>
    </source>
</reference>
<name>A0A852SML3_9MICO</name>
<keyword evidence="5" id="KW-1185">Reference proteome</keyword>
<accession>A0A852SML3</accession>
<keyword evidence="2" id="KW-1133">Transmembrane helix</keyword>
<dbReference type="EMBL" id="JACCBM010000001">
    <property type="protein sequence ID" value="NYD70051.1"/>
    <property type="molecule type" value="Genomic_DNA"/>
</dbReference>
<feature type="compositionally biased region" description="Gly residues" evidence="1">
    <location>
        <begin position="1"/>
        <end position="11"/>
    </location>
</feature>
<keyword evidence="2" id="KW-0812">Transmembrane</keyword>
<feature type="transmembrane region" description="Helical" evidence="2">
    <location>
        <begin position="81"/>
        <end position="103"/>
    </location>
</feature>
<feature type="region of interest" description="Disordered" evidence="1">
    <location>
        <begin position="1"/>
        <end position="22"/>
    </location>
</feature>
<keyword evidence="2" id="KW-0472">Membrane</keyword>
<dbReference type="Proteomes" id="UP000549913">
    <property type="component" value="Unassembled WGS sequence"/>
</dbReference>
<protein>
    <recommendedName>
        <fullName evidence="3">DUF2510 domain-containing protein</fullName>
    </recommendedName>
</protein>
<organism evidence="4 5">
    <name type="scientific">Herbiconiux flava</name>
    <dbReference type="NCBI Taxonomy" id="881268"/>
    <lineage>
        <taxon>Bacteria</taxon>
        <taxon>Bacillati</taxon>
        <taxon>Actinomycetota</taxon>
        <taxon>Actinomycetes</taxon>
        <taxon>Micrococcales</taxon>
        <taxon>Microbacteriaceae</taxon>
        <taxon>Herbiconiux</taxon>
    </lineage>
</organism>
<sequence length="236" mass="25283">MSQTDGQGGTAAGWYDDPAGSGGLRWWDGSRWSDHVQPAQQAAPPQPAAGQYAYPAAPAYGSHAGTEPRRVDPGTPVYGPFIWIITLLPALSLLLLPLSFTGFEDMMRYEMQSGGTGYGMSGGLSGGALLAQSAATLFGWLIYGAGVVLAFFDRKWLLARGFDRPFHWAFAFIPAPVYPIGRSIVVRRRSGRGIAPMWVSIGLLALSLIIGIAVTVWIFSITIGMMNSLDYGSFSS</sequence>
<comment type="caution">
    <text evidence="4">The sequence shown here is derived from an EMBL/GenBank/DDBJ whole genome shotgun (WGS) entry which is preliminary data.</text>
</comment>
<feature type="transmembrane region" description="Helical" evidence="2">
    <location>
        <begin position="166"/>
        <end position="185"/>
    </location>
</feature>
<dbReference type="Pfam" id="PF10708">
    <property type="entry name" value="DUF2510"/>
    <property type="match status" value="1"/>
</dbReference>
<feature type="domain" description="DUF2510" evidence="3">
    <location>
        <begin position="12"/>
        <end position="44"/>
    </location>
</feature>
<evidence type="ECO:0000256" key="2">
    <source>
        <dbReference type="SAM" id="Phobius"/>
    </source>
</evidence>
<feature type="transmembrane region" description="Helical" evidence="2">
    <location>
        <begin position="124"/>
        <end position="146"/>
    </location>
</feature>
<dbReference type="InterPro" id="IPR018929">
    <property type="entry name" value="DUF2510"/>
</dbReference>
<feature type="transmembrane region" description="Helical" evidence="2">
    <location>
        <begin position="197"/>
        <end position="226"/>
    </location>
</feature>
<evidence type="ECO:0000313" key="5">
    <source>
        <dbReference type="Proteomes" id="UP000549913"/>
    </source>
</evidence>
<evidence type="ECO:0000256" key="1">
    <source>
        <dbReference type="SAM" id="MobiDB-lite"/>
    </source>
</evidence>